<dbReference type="InterPro" id="IPR002376">
    <property type="entry name" value="Formyl_transf_N"/>
</dbReference>
<dbReference type="InterPro" id="IPR036477">
    <property type="entry name" value="Formyl_transf_N_sf"/>
</dbReference>
<dbReference type="GeneID" id="13796130"/>
<dbReference type="STRING" id="1237085.Ngar_c22670"/>
<keyword evidence="2" id="KW-0378">Hydrolase</keyword>
<dbReference type="PROSITE" id="PS51671">
    <property type="entry name" value="ACT"/>
    <property type="match status" value="1"/>
</dbReference>
<keyword evidence="5" id="KW-1185">Reference proteome</keyword>
<evidence type="ECO:0000313" key="4">
    <source>
        <dbReference type="EMBL" id="AFU59197.1"/>
    </source>
</evidence>
<dbReference type="PRINTS" id="PR01575">
    <property type="entry name" value="FFH4HYDRLASE"/>
</dbReference>
<organism evidence="4 5">
    <name type="scientific">Nitrososphaera gargensis (strain Ga9.2)</name>
    <dbReference type="NCBI Taxonomy" id="1237085"/>
    <lineage>
        <taxon>Archaea</taxon>
        <taxon>Nitrososphaerota</taxon>
        <taxon>Nitrososphaeria</taxon>
        <taxon>Nitrososphaerales</taxon>
        <taxon>Nitrososphaeraceae</taxon>
        <taxon>Nitrososphaera</taxon>
    </lineage>
</organism>
<dbReference type="InParanoid" id="K0IKX3"/>
<dbReference type="Pfam" id="PF00551">
    <property type="entry name" value="Formyl_trans_N"/>
    <property type="match status" value="1"/>
</dbReference>
<dbReference type="InterPro" id="IPR002912">
    <property type="entry name" value="ACT_dom"/>
</dbReference>
<dbReference type="Pfam" id="PF13740">
    <property type="entry name" value="ACT_6"/>
    <property type="match status" value="1"/>
</dbReference>
<dbReference type="PANTHER" id="PTHR42706:SF1">
    <property type="entry name" value="FORMYLTETRAHYDROFOLATE DEFORMYLASE 2, MITOCHONDRIAL"/>
    <property type="match status" value="1"/>
</dbReference>
<dbReference type="EMBL" id="CP002408">
    <property type="protein sequence ID" value="AFU59197.1"/>
    <property type="molecule type" value="Genomic_DNA"/>
</dbReference>
<dbReference type="PANTHER" id="PTHR42706">
    <property type="entry name" value="FORMYLTETRAHYDROFOLATE DEFORMYLASE"/>
    <property type="match status" value="1"/>
</dbReference>
<feature type="domain" description="ACT" evidence="3">
    <location>
        <begin position="11"/>
        <end position="87"/>
    </location>
</feature>
<sequence>MAAARGKTIIEVTVVGPDRKGVVADITNFIFRNGGNIEKINQNVVRGLFGMQLEASFAEIDRKQLDDGLKQLSKKLSMEIKVHYQEPDRLQNVAIFVSKEPHCLAKLLEAKKKGEIKANIPVVIGSDTTLKPMADEVGIPFHAVAHIDQAEAENKILQLIDQYNIDLIVLARYMRILTPNFVWRYPNRIINIHPSLLPAFPGAYAYVQAYERGAKIVGCTAHFVTEDLDQGPIISQESFKVSKGDTLDTIKKKGQEMEAATLLEAVRLYLENKLEVYWGKVYVKDDERTKK</sequence>
<dbReference type="OrthoDB" id="27277at2157"/>
<dbReference type="InterPro" id="IPR004810">
    <property type="entry name" value="PurU"/>
</dbReference>
<dbReference type="AlphaFoldDB" id="K0IKX3"/>
<dbReference type="PATRIC" id="fig|1237085.11.peg.2245"/>
<dbReference type="GO" id="GO:0006730">
    <property type="term" value="P:one-carbon metabolic process"/>
    <property type="evidence" value="ECO:0007669"/>
    <property type="project" value="UniProtKB-KW"/>
</dbReference>
<gene>
    <name evidence="4" type="primary">purU</name>
    <name evidence="4" type="ordered locus">Ngar_c22670</name>
</gene>
<evidence type="ECO:0000256" key="2">
    <source>
        <dbReference type="ARBA" id="ARBA00022801"/>
    </source>
</evidence>
<dbReference type="Proteomes" id="UP000008037">
    <property type="component" value="Chromosome"/>
</dbReference>
<dbReference type="GO" id="GO:0008864">
    <property type="term" value="F:formyltetrahydrofolate deformylase activity"/>
    <property type="evidence" value="ECO:0007669"/>
    <property type="project" value="InterPro"/>
</dbReference>
<dbReference type="SUPFAM" id="SSF55021">
    <property type="entry name" value="ACT-like"/>
    <property type="match status" value="1"/>
</dbReference>
<name>K0IKX3_NITGG</name>
<dbReference type="InterPro" id="IPR045865">
    <property type="entry name" value="ACT-like_dom_sf"/>
</dbReference>
<dbReference type="HOGENOM" id="CLU_038395_3_0_2"/>
<proteinExistence type="predicted"/>
<dbReference type="RefSeq" id="WP_015019732.1">
    <property type="nucleotide sequence ID" value="NC_018719.1"/>
</dbReference>
<dbReference type="SUPFAM" id="SSF53328">
    <property type="entry name" value="Formyltransferase"/>
    <property type="match status" value="1"/>
</dbReference>
<keyword evidence="1" id="KW-0554">One-carbon metabolism</keyword>
<evidence type="ECO:0000256" key="1">
    <source>
        <dbReference type="ARBA" id="ARBA00022563"/>
    </source>
</evidence>
<reference evidence="4 5" key="1">
    <citation type="journal article" date="2012" name="Environ. Microbiol.">
        <title>The genome of the ammonia-oxidizing Candidatus Nitrososphaera gargensis: insights into metabolic versatility and environmental adaptations.</title>
        <authorList>
            <person name="Spang A."/>
            <person name="Poehlein A."/>
            <person name="Offre P."/>
            <person name="Zumbragel S."/>
            <person name="Haider S."/>
            <person name="Rychlik N."/>
            <person name="Nowka B."/>
            <person name="Schmeisser C."/>
            <person name="Lebedeva E.V."/>
            <person name="Rattei T."/>
            <person name="Bohm C."/>
            <person name="Schmid M."/>
            <person name="Galushko A."/>
            <person name="Hatzenpichler R."/>
            <person name="Weinmaier T."/>
            <person name="Daniel R."/>
            <person name="Schleper C."/>
            <person name="Spieck E."/>
            <person name="Streit W."/>
            <person name="Wagner M."/>
        </authorList>
    </citation>
    <scope>NUCLEOTIDE SEQUENCE [LARGE SCALE GENOMIC DNA]</scope>
    <source>
        <strain evidence="5">Ga9.2</strain>
    </source>
</reference>
<dbReference type="NCBIfam" id="NF004684">
    <property type="entry name" value="PRK06027.1"/>
    <property type="match status" value="1"/>
</dbReference>
<evidence type="ECO:0000259" key="3">
    <source>
        <dbReference type="PROSITE" id="PS51671"/>
    </source>
</evidence>
<accession>K0IKX3</accession>
<dbReference type="Gene3D" id="3.40.50.170">
    <property type="entry name" value="Formyl transferase, N-terminal domain"/>
    <property type="match status" value="1"/>
</dbReference>
<dbReference type="PIRSF" id="PIRSF036480">
    <property type="entry name" value="FormyFH4_hydr"/>
    <property type="match status" value="1"/>
</dbReference>
<protein>
    <submittedName>
        <fullName evidence="4">Formyltetrahydrofolate deformylase</fullName>
    </submittedName>
</protein>
<dbReference type="KEGG" id="nga:Ngar_c22670"/>
<dbReference type="Gene3D" id="3.30.70.260">
    <property type="match status" value="1"/>
</dbReference>
<dbReference type="GO" id="GO:0006189">
    <property type="term" value="P:'de novo' IMP biosynthetic process"/>
    <property type="evidence" value="ECO:0007669"/>
    <property type="project" value="InterPro"/>
</dbReference>
<evidence type="ECO:0000313" key="5">
    <source>
        <dbReference type="Proteomes" id="UP000008037"/>
    </source>
</evidence>